<gene>
    <name evidence="1" type="ORF">K1T71_009813</name>
</gene>
<evidence type="ECO:0000313" key="1">
    <source>
        <dbReference type="EMBL" id="KAJ0174705.1"/>
    </source>
</evidence>
<keyword evidence="2" id="KW-1185">Reference proteome</keyword>
<reference evidence="1 2" key="1">
    <citation type="journal article" date="2021" name="Front. Genet.">
        <title>Chromosome-Level Genome Assembly Reveals Significant Gene Expansion in the Toll and IMD Signaling Pathways of Dendrolimus kikuchii.</title>
        <authorList>
            <person name="Zhou J."/>
            <person name="Wu P."/>
            <person name="Xiong Z."/>
            <person name="Liu N."/>
            <person name="Zhao N."/>
            <person name="Ji M."/>
            <person name="Qiu Y."/>
            <person name="Yang B."/>
        </authorList>
    </citation>
    <scope>NUCLEOTIDE SEQUENCE [LARGE SCALE GENOMIC DNA]</scope>
    <source>
        <strain evidence="1">Ann1</strain>
    </source>
</reference>
<protein>
    <submittedName>
        <fullName evidence="1">Uncharacterized protein</fullName>
    </submittedName>
</protein>
<organism evidence="1 2">
    <name type="scientific">Dendrolimus kikuchii</name>
    <dbReference type="NCBI Taxonomy" id="765133"/>
    <lineage>
        <taxon>Eukaryota</taxon>
        <taxon>Metazoa</taxon>
        <taxon>Ecdysozoa</taxon>
        <taxon>Arthropoda</taxon>
        <taxon>Hexapoda</taxon>
        <taxon>Insecta</taxon>
        <taxon>Pterygota</taxon>
        <taxon>Neoptera</taxon>
        <taxon>Endopterygota</taxon>
        <taxon>Lepidoptera</taxon>
        <taxon>Glossata</taxon>
        <taxon>Ditrysia</taxon>
        <taxon>Bombycoidea</taxon>
        <taxon>Lasiocampidae</taxon>
        <taxon>Dendrolimus</taxon>
    </lineage>
</organism>
<accession>A0ACC1CSW4</accession>
<dbReference type="EMBL" id="CM034403">
    <property type="protein sequence ID" value="KAJ0174705.1"/>
    <property type="molecule type" value="Genomic_DNA"/>
</dbReference>
<sequence length="163" mass="19196">MYRTSHNQRATESRFAERLCRKTVQKYYFDRNAKPLVQLAAKDKVMLYDCEKKMWKPGQIVKLLKEPRSYLVRTQDGQCVRRNRKFIKLWVGKNGNEKNNASCLCKCNINCKSILNGYKIPMSNSNPETSSNDFNINNYNNNGNNNYILRDRSNIKVPKRFQT</sequence>
<name>A0ACC1CSW4_9NEOP</name>
<dbReference type="Proteomes" id="UP000824533">
    <property type="component" value="Linkage Group LG17"/>
</dbReference>
<proteinExistence type="predicted"/>
<evidence type="ECO:0000313" key="2">
    <source>
        <dbReference type="Proteomes" id="UP000824533"/>
    </source>
</evidence>
<comment type="caution">
    <text evidence="1">The sequence shown here is derived from an EMBL/GenBank/DDBJ whole genome shotgun (WGS) entry which is preliminary data.</text>
</comment>